<protein>
    <submittedName>
        <fullName evidence="2">Unannotated protein</fullName>
    </submittedName>
</protein>
<name>A0A6J6THF8_9ZZZZ</name>
<organism evidence="2">
    <name type="scientific">freshwater metagenome</name>
    <dbReference type="NCBI Taxonomy" id="449393"/>
    <lineage>
        <taxon>unclassified sequences</taxon>
        <taxon>metagenomes</taxon>
        <taxon>ecological metagenomes</taxon>
    </lineage>
</organism>
<dbReference type="GO" id="GO:0016491">
    <property type="term" value="F:oxidoreductase activity"/>
    <property type="evidence" value="ECO:0007669"/>
    <property type="project" value="InterPro"/>
</dbReference>
<feature type="domain" description="Amine oxidase" evidence="1">
    <location>
        <begin position="12"/>
        <end position="382"/>
    </location>
</feature>
<reference evidence="2" key="1">
    <citation type="submission" date="2020-05" db="EMBL/GenBank/DDBJ databases">
        <authorList>
            <person name="Chiriac C."/>
            <person name="Salcher M."/>
            <person name="Ghai R."/>
            <person name="Kavagutti S V."/>
        </authorList>
    </citation>
    <scope>NUCLEOTIDE SEQUENCE</scope>
</reference>
<dbReference type="EMBL" id="CAEZZI010000004">
    <property type="protein sequence ID" value="CAB4746620.1"/>
    <property type="molecule type" value="Genomic_DNA"/>
</dbReference>
<evidence type="ECO:0000313" key="2">
    <source>
        <dbReference type="EMBL" id="CAB4746620.1"/>
    </source>
</evidence>
<dbReference type="InterPro" id="IPR036188">
    <property type="entry name" value="FAD/NAD-bd_sf"/>
</dbReference>
<dbReference type="AlphaFoldDB" id="A0A6J6THF8"/>
<dbReference type="InterPro" id="IPR002937">
    <property type="entry name" value="Amino_oxidase"/>
</dbReference>
<accession>A0A6J6THF8</accession>
<evidence type="ECO:0000259" key="1">
    <source>
        <dbReference type="Pfam" id="PF01593"/>
    </source>
</evidence>
<dbReference type="Gene3D" id="3.50.50.60">
    <property type="entry name" value="FAD/NAD(P)-binding domain"/>
    <property type="match status" value="1"/>
</dbReference>
<dbReference type="PANTHER" id="PTHR42841">
    <property type="entry name" value="AMINE OXIDASE"/>
    <property type="match status" value="1"/>
</dbReference>
<proteinExistence type="predicted"/>
<gene>
    <name evidence="2" type="ORF">UFOPK2842_00121</name>
</gene>
<sequence>MPNKVIVIGAGLAGLSAAITLQNEGVSVTVLESSDRPGGRVTSDVIDGFICDRGFQLINANYPEIQRLGIIKDFEFISASSVIEVARDDKRIRIGDPREAFFSVFNSETGSLLEKMRIIKYLLRRKNVASVGEELKMNGIGKTYERVLRPFLTGVFLADPLLVNAEYGRTTIKYFVSGNSGLPEQGVKVFSESLASRVKTIEYGVQVNSIKKNVLKTSRGRYEADAIIVATDATTAAQLLDLTDVPQLVGCTTWYHSTNEAPTQRTSLIVDSQNRGPLVNTIVISNMVPSYAPAGKSLISSTSILPTTESEVRRHLAILYGTDTRKWKLVAKYEIPSALPLSGLDHDTLSSAHVRDSIYIAGDYKSAPSQNGALLSGRLAALSVLVD</sequence>
<dbReference type="SUPFAM" id="SSF51905">
    <property type="entry name" value="FAD/NAD(P)-binding domain"/>
    <property type="match status" value="1"/>
</dbReference>
<dbReference type="Pfam" id="PF01593">
    <property type="entry name" value="Amino_oxidase"/>
    <property type="match status" value="1"/>
</dbReference>